<feature type="domain" description="Response regulatory" evidence="8">
    <location>
        <begin position="3"/>
        <end position="116"/>
    </location>
</feature>
<dbReference type="PANTHER" id="PTHR48111">
    <property type="entry name" value="REGULATOR OF RPOS"/>
    <property type="match status" value="1"/>
</dbReference>
<dbReference type="InterPro" id="IPR036388">
    <property type="entry name" value="WH-like_DNA-bd_sf"/>
</dbReference>
<feature type="domain" description="OmpR/PhoB-type" evidence="9">
    <location>
        <begin position="124"/>
        <end position="222"/>
    </location>
</feature>
<evidence type="ECO:0000256" key="3">
    <source>
        <dbReference type="ARBA" id="ARBA00023015"/>
    </source>
</evidence>
<name>A0A6A8M8S3_9LACO</name>
<dbReference type="GO" id="GO:0032993">
    <property type="term" value="C:protein-DNA complex"/>
    <property type="evidence" value="ECO:0007669"/>
    <property type="project" value="TreeGrafter"/>
</dbReference>
<dbReference type="CDD" id="cd00383">
    <property type="entry name" value="trans_reg_C"/>
    <property type="match status" value="1"/>
</dbReference>
<evidence type="ECO:0000256" key="4">
    <source>
        <dbReference type="ARBA" id="ARBA00023125"/>
    </source>
</evidence>
<dbReference type="InterPro" id="IPR039420">
    <property type="entry name" value="WalR-like"/>
</dbReference>
<evidence type="ECO:0000256" key="2">
    <source>
        <dbReference type="ARBA" id="ARBA00023012"/>
    </source>
</evidence>
<keyword evidence="11" id="KW-1185">Reference proteome</keyword>
<dbReference type="OrthoDB" id="9790442at2"/>
<dbReference type="SMART" id="SM00448">
    <property type="entry name" value="REC"/>
    <property type="match status" value="1"/>
</dbReference>
<dbReference type="GO" id="GO:0000156">
    <property type="term" value="F:phosphorelay response regulator activity"/>
    <property type="evidence" value="ECO:0007669"/>
    <property type="project" value="TreeGrafter"/>
</dbReference>
<dbReference type="Gene3D" id="1.10.10.10">
    <property type="entry name" value="Winged helix-like DNA-binding domain superfamily/Winged helix DNA-binding domain"/>
    <property type="match status" value="1"/>
</dbReference>
<proteinExistence type="predicted"/>
<reference evidence="10 11" key="1">
    <citation type="submission" date="2019-08" db="EMBL/GenBank/DDBJ databases">
        <title>In-depth cultivation of the pig gut microbiome towards novel bacterial diversity and tailored functional studies.</title>
        <authorList>
            <person name="Wylensek D."/>
            <person name="Hitch T.C.A."/>
            <person name="Clavel T."/>
        </authorList>
    </citation>
    <scope>NUCLEOTIDE SEQUENCE [LARGE SCALE GENOMIC DNA]</scope>
    <source>
        <strain evidence="10 11">Bifido-178-WT-2B</strain>
    </source>
</reference>
<keyword evidence="4 7" id="KW-0238">DNA-binding</keyword>
<dbReference type="Pfam" id="PF00486">
    <property type="entry name" value="Trans_reg_C"/>
    <property type="match status" value="1"/>
</dbReference>
<dbReference type="GO" id="GO:0006355">
    <property type="term" value="P:regulation of DNA-templated transcription"/>
    <property type="evidence" value="ECO:0007669"/>
    <property type="project" value="InterPro"/>
</dbReference>
<evidence type="ECO:0000313" key="11">
    <source>
        <dbReference type="Proteomes" id="UP000438120"/>
    </source>
</evidence>
<dbReference type="PANTHER" id="PTHR48111:SF43">
    <property type="entry name" value="STAGE 0 SPORULATION PROTEIN A HOMOLOG"/>
    <property type="match status" value="1"/>
</dbReference>
<sequence>MERIMLVEDDQQIIANISQTLRKWQYEPVVVKDWNRVAEEVAASQSDLVLCDITLPTFDGFYWIQEVRKKSAVPIIVISAADIDANVMHAVSAGADDYIMKPFSGAVLLAKIQAILRRNKPQVGRQLAFAGASFNSLTNELVKDGQAVQLTPTEGAMLQILLRQKGQAVSKREILELLWQGGKYLNENTLNVNVSRLRGKLHQLDLDKQLLTERGVGYRIVD</sequence>
<dbReference type="Gene3D" id="6.10.250.690">
    <property type="match status" value="1"/>
</dbReference>
<evidence type="ECO:0000256" key="6">
    <source>
        <dbReference type="PROSITE-ProRule" id="PRU00169"/>
    </source>
</evidence>
<evidence type="ECO:0000259" key="9">
    <source>
        <dbReference type="PROSITE" id="PS51755"/>
    </source>
</evidence>
<dbReference type="EMBL" id="VUMX01000001">
    <property type="protein sequence ID" value="MST86098.1"/>
    <property type="molecule type" value="Genomic_DNA"/>
</dbReference>
<gene>
    <name evidence="10" type="ORF">FYJ62_00115</name>
</gene>
<dbReference type="RefSeq" id="WP_154546768.1">
    <property type="nucleotide sequence ID" value="NZ_VUMX01000001.1"/>
</dbReference>
<evidence type="ECO:0000313" key="10">
    <source>
        <dbReference type="EMBL" id="MST86098.1"/>
    </source>
</evidence>
<dbReference type="AlphaFoldDB" id="A0A6A8M8S3"/>
<evidence type="ECO:0000259" key="8">
    <source>
        <dbReference type="PROSITE" id="PS50110"/>
    </source>
</evidence>
<dbReference type="Pfam" id="PF00072">
    <property type="entry name" value="Response_reg"/>
    <property type="match status" value="1"/>
</dbReference>
<evidence type="ECO:0000256" key="1">
    <source>
        <dbReference type="ARBA" id="ARBA00022553"/>
    </source>
</evidence>
<dbReference type="SMART" id="SM00862">
    <property type="entry name" value="Trans_reg_C"/>
    <property type="match status" value="1"/>
</dbReference>
<dbReference type="InterPro" id="IPR001789">
    <property type="entry name" value="Sig_transdc_resp-reg_receiver"/>
</dbReference>
<dbReference type="Proteomes" id="UP000438120">
    <property type="component" value="Unassembled WGS sequence"/>
</dbReference>
<dbReference type="GO" id="GO:0005829">
    <property type="term" value="C:cytosol"/>
    <property type="evidence" value="ECO:0007669"/>
    <property type="project" value="TreeGrafter"/>
</dbReference>
<feature type="modified residue" description="4-aspartylphosphate" evidence="6">
    <location>
        <position position="52"/>
    </location>
</feature>
<keyword evidence="1 6" id="KW-0597">Phosphoprotein</keyword>
<comment type="caution">
    <text evidence="10">The sequence shown here is derived from an EMBL/GenBank/DDBJ whole genome shotgun (WGS) entry which is preliminary data.</text>
</comment>
<organism evidence="10 11">
    <name type="scientific">Lactobacillus porci</name>
    <dbReference type="NCBI Taxonomy" id="2012477"/>
    <lineage>
        <taxon>Bacteria</taxon>
        <taxon>Bacillati</taxon>
        <taxon>Bacillota</taxon>
        <taxon>Bacilli</taxon>
        <taxon>Lactobacillales</taxon>
        <taxon>Lactobacillaceae</taxon>
        <taxon>Lactobacillus</taxon>
    </lineage>
</organism>
<accession>A0A6A8M8S3</accession>
<keyword evidence="2" id="KW-0902">Two-component regulatory system</keyword>
<dbReference type="SUPFAM" id="SSF52172">
    <property type="entry name" value="CheY-like"/>
    <property type="match status" value="1"/>
</dbReference>
<keyword evidence="3" id="KW-0805">Transcription regulation</keyword>
<dbReference type="InterPro" id="IPR011006">
    <property type="entry name" value="CheY-like_superfamily"/>
</dbReference>
<dbReference type="GO" id="GO:0000976">
    <property type="term" value="F:transcription cis-regulatory region binding"/>
    <property type="evidence" value="ECO:0007669"/>
    <property type="project" value="TreeGrafter"/>
</dbReference>
<dbReference type="InterPro" id="IPR001867">
    <property type="entry name" value="OmpR/PhoB-type_DNA-bd"/>
</dbReference>
<protein>
    <submittedName>
        <fullName evidence="10">Response regulator transcription factor</fullName>
    </submittedName>
</protein>
<dbReference type="PROSITE" id="PS51755">
    <property type="entry name" value="OMPR_PHOB"/>
    <property type="match status" value="1"/>
</dbReference>
<dbReference type="PROSITE" id="PS50110">
    <property type="entry name" value="RESPONSE_REGULATORY"/>
    <property type="match status" value="1"/>
</dbReference>
<evidence type="ECO:0000256" key="7">
    <source>
        <dbReference type="PROSITE-ProRule" id="PRU01091"/>
    </source>
</evidence>
<evidence type="ECO:0000256" key="5">
    <source>
        <dbReference type="ARBA" id="ARBA00023163"/>
    </source>
</evidence>
<dbReference type="Gene3D" id="3.40.50.2300">
    <property type="match status" value="1"/>
</dbReference>
<feature type="DNA-binding region" description="OmpR/PhoB-type" evidence="7">
    <location>
        <begin position="124"/>
        <end position="222"/>
    </location>
</feature>
<keyword evidence="5" id="KW-0804">Transcription</keyword>